<gene>
    <name evidence="1" type="ORF">AVEN_196903_1</name>
</gene>
<reference evidence="1 2" key="1">
    <citation type="journal article" date="2019" name="Sci. Rep.">
        <title>Orb-weaving spider Araneus ventricosus genome elucidates the spidroin gene catalogue.</title>
        <authorList>
            <person name="Kono N."/>
            <person name="Nakamura H."/>
            <person name="Ohtoshi R."/>
            <person name="Moran D.A.P."/>
            <person name="Shinohara A."/>
            <person name="Yoshida Y."/>
            <person name="Fujiwara M."/>
            <person name="Mori M."/>
            <person name="Tomita M."/>
            <person name="Arakawa K."/>
        </authorList>
    </citation>
    <scope>NUCLEOTIDE SEQUENCE [LARGE SCALE GENOMIC DNA]</scope>
</reference>
<keyword evidence="2" id="KW-1185">Reference proteome</keyword>
<protein>
    <submittedName>
        <fullName evidence="1">Uncharacterized protein</fullName>
    </submittedName>
</protein>
<accession>A0A4Y2ECS5</accession>
<name>A0A4Y2ECS5_ARAVE</name>
<dbReference type="AlphaFoldDB" id="A0A4Y2ECS5"/>
<dbReference type="Proteomes" id="UP000499080">
    <property type="component" value="Unassembled WGS sequence"/>
</dbReference>
<sequence>MLNRDKSVKSAWSHCFGVQLRCSRACSGDKGTQTAGRRTKSPPSCSLRDTVWWVMGLPAAAAESCDVSCHAVSVLQRLAHCNR</sequence>
<evidence type="ECO:0000313" key="1">
    <source>
        <dbReference type="EMBL" id="GBM26963.1"/>
    </source>
</evidence>
<comment type="caution">
    <text evidence="1">The sequence shown here is derived from an EMBL/GenBank/DDBJ whole genome shotgun (WGS) entry which is preliminary data.</text>
</comment>
<dbReference type="EMBL" id="BGPR01000573">
    <property type="protein sequence ID" value="GBM26963.1"/>
    <property type="molecule type" value="Genomic_DNA"/>
</dbReference>
<evidence type="ECO:0000313" key="2">
    <source>
        <dbReference type="Proteomes" id="UP000499080"/>
    </source>
</evidence>
<proteinExistence type="predicted"/>
<organism evidence="1 2">
    <name type="scientific">Araneus ventricosus</name>
    <name type="common">Orbweaver spider</name>
    <name type="synonym">Epeira ventricosa</name>
    <dbReference type="NCBI Taxonomy" id="182803"/>
    <lineage>
        <taxon>Eukaryota</taxon>
        <taxon>Metazoa</taxon>
        <taxon>Ecdysozoa</taxon>
        <taxon>Arthropoda</taxon>
        <taxon>Chelicerata</taxon>
        <taxon>Arachnida</taxon>
        <taxon>Araneae</taxon>
        <taxon>Araneomorphae</taxon>
        <taxon>Entelegynae</taxon>
        <taxon>Araneoidea</taxon>
        <taxon>Araneidae</taxon>
        <taxon>Araneus</taxon>
    </lineage>
</organism>